<proteinExistence type="predicted"/>
<dbReference type="GO" id="GO:0006508">
    <property type="term" value="P:proteolysis"/>
    <property type="evidence" value="ECO:0007669"/>
    <property type="project" value="UniProtKB-KW"/>
</dbReference>
<dbReference type="InterPro" id="IPR012349">
    <property type="entry name" value="Split_barrel_FMN-bd"/>
</dbReference>
<dbReference type="EMBL" id="CYSE01000001">
    <property type="protein sequence ID" value="CUH74919.1"/>
    <property type="molecule type" value="Genomic_DNA"/>
</dbReference>
<dbReference type="OrthoDB" id="9794948at2"/>
<dbReference type="Pfam" id="PF04299">
    <property type="entry name" value="FMN_bind_2"/>
    <property type="match status" value="1"/>
</dbReference>
<dbReference type="SUPFAM" id="SSF50475">
    <property type="entry name" value="FMN-binding split barrel"/>
    <property type="match status" value="1"/>
</dbReference>
<protein>
    <submittedName>
        <fullName evidence="1">Protease synthase and sporulation protein PAI 2</fullName>
    </submittedName>
</protein>
<keyword evidence="1" id="KW-0378">Hydrolase</keyword>
<evidence type="ECO:0000313" key="2">
    <source>
        <dbReference type="Proteomes" id="UP000054935"/>
    </source>
</evidence>
<gene>
    <name evidence="1" type="primary">paiB</name>
    <name evidence="1" type="ORF">TRN7648_00151</name>
</gene>
<dbReference type="PANTHER" id="PTHR35802:SF1">
    <property type="entry name" value="PROTEASE SYNTHASE AND SPORULATION PROTEIN PAI 2"/>
    <property type="match status" value="1"/>
</dbReference>
<name>A0A0P1G091_9RHOB</name>
<dbReference type="PANTHER" id="PTHR35802">
    <property type="entry name" value="PROTEASE SYNTHASE AND SPORULATION PROTEIN PAI 2"/>
    <property type="match status" value="1"/>
</dbReference>
<dbReference type="Proteomes" id="UP000054935">
    <property type="component" value="Unassembled WGS sequence"/>
</dbReference>
<dbReference type="GO" id="GO:0008233">
    <property type="term" value="F:peptidase activity"/>
    <property type="evidence" value="ECO:0007669"/>
    <property type="project" value="UniProtKB-KW"/>
</dbReference>
<dbReference type="AlphaFoldDB" id="A0A0P1G091"/>
<accession>A0A0P1G091</accession>
<sequence>MYPTPIFRQTDTQDALAFARARAFGVLAASTEGAPILSHVPFLLAEDGASADMHLLRSNPICTATGPVTLMVYGPDGYLSPDWYEVDAQVPTWNYSAVHLTGRLERLPDDVLPEMLDRQSAFFEERLRPKAPWTMDKMPSDAAARMMRMILPFRLHVGDVQSVFKLSQNKPDDVRLRAADRVGEGFGLGLDALAPMMRDAK</sequence>
<dbReference type="RefSeq" id="WP_058245734.1">
    <property type="nucleotide sequence ID" value="NZ_CYSE01000001.1"/>
</dbReference>
<dbReference type="InterPro" id="IPR007396">
    <property type="entry name" value="TR_PAI2-type"/>
</dbReference>
<keyword evidence="2" id="KW-1185">Reference proteome</keyword>
<evidence type="ECO:0000313" key="1">
    <source>
        <dbReference type="EMBL" id="CUH74919.1"/>
    </source>
</evidence>
<organism evidence="1 2">
    <name type="scientific">Tropicibacter naphthalenivorans</name>
    <dbReference type="NCBI Taxonomy" id="441103"/>
    <lineage>
        <taxon>Bacteria</taxon>
        <taxon>Pseudomonadati</taxon>
        <taxon>Pseudomonadota</taxon>
        <taxon>Alphaproteobacteria</taxon>
        <taxon>Rhodobacterales</taxon>
        <taxon>Roseobacteraceae</taxon>
        <taxon>Tropicibacter</taxon>
    </lineage>
</organism>
<keyword evidence="1" id="KW-0645">Protease</keyword>
<dbReference type="STRING" id="441103.TRN7648_00151"/>
<reference evidence="1 2" key="1">
    <citation type="submission" date="2015-09" db="EMBL/GenBank/DDBJ databases">
        <authorList>
            <consortium name="Swine Surveillance"/>
        </authorList>
    </citation>
    <scope>NUCLEOTIDE SEQUENCE [LARGE SCALE GENOMIC DNA]</scope>
    <source>
        <strain evidence="1 2">CECT 7648</strain>
    </source>
</reference>
<dbReference type="PIRSF" id="PIRSF010372">
    <property type="entry name" value="PaiB"/>
    <property type="match status" value="1"/>
</dbReference>
<dbReference type="Gene3D" id="2.30.110.10">
    <property type="entry name" value="Electron Transport, Fmn-binding Protein, Chain A"/>
    <property type="match status" value="1"/>
</dbReference>